<protein>
    <submittedName>
        <fullName evidence="2">Uncharacterized protein</fullName>
    </submittedName>
</protein>
<accession>A0A2G6ED41</accession>
<evidence type="ECO:0000313" key="2">
    <source>
        <dbReference type="EMBL" id="PID60036.1"/>
    </source>
</evidence>
<feature type="transmembrane region" description="Helical" evidence="1">
    <location>
        <begin position="71"/>
        <end position="89"/>
    </location>
</feature>
<dbReference type="AlphaFoldDB" id="A0A2G6ED41"/>
<name>A0A2G6ED41_9BACT</name>
<feature type="transmembrane region" description="Helical" evidence="1">
    <location>
        <begin position="6"/>
        <end position="27"/>
    </location>
</feature>
<proteinExistence type="predicted"/>
<organism evidence="2 3">
    <name type="scientific">candidate division KSB3 bacterium</name>
    <dbReference type="NCBI Taxonomy" id="2044937"/>
    <lineage>
        <taxon>Bacteria</taxon>
        <taxon>candidate division KSB3</taxon>
    </lineage>
</organism>
<feature type="transmembrane region" description="Helical" evidence="1">
    <location>
        <begin position="39"/>
        <end position="59"/>
    </location>
</feature>
<evidence type="ECO:0000256" key="1">
    <source>
        <dbReference type="SAM" id="Phobius"/>
    </source>
</evidence>
<dbReference type="EMBL" id="PDPS01000010">
    <property type="protein sequence ID" value="PID60036.1"/>
    <property type="molecule type" value="Genomic_DNA"/>
</dbReference>
<reference evidence="2 3" key="1">
    <citation type="submission" date="2017-10" db="EMBL/GenBank/DDBJ databases">
        <title>Novel microbial diversity and functional potential in the marine mammal oral microbiome.</title>
        <authorList>
            <person name="Dudek N.K."/>
            <person name="Sun C.L."/>
            <person name="Burstein D."/>
            <person name="Kantor R.S."/>
            <person name="Aliaga Goltsman D.S."/>
            <person name="Bik E.M."/>
            <person name="Thomas B.C."/>
            <person name="Banfield J.F."/>
            <person name="Relman D.A."/>
        </authorList>
    </citation>
    <scope>NUCLEOTIDE SEQUENCE [LARGE SCALE GENOMIC DNA]</scope>
    <source>
        <strain evidence="2">DOLZORAL124_49_17</strain>
    </source>
</reference>
<comment type="caution">
    <text evidence="2">The sequence shown here is derived from an EMBL/GenBank/DDBJ whole genome shotgun (WGS) entry which is preliminary data.</text>
</comment>
<gene>
    <name evidence="2" type="ORF">CSB45_00670</name>
</gene>
<dbReference type="Proteomes" id="UP000229740">
    <property type="component" value="Unassembled WGS sequence"/>
</dbReference>
<keyword evidence="1" id="KW-0812">Transmembrane</keyword>
<keyword evidence="1" id="KW-0472">Membrane</keyword>
<sequence>MHKSAANAKLTGNFCLLLGILCNKFVLEAVFSSDGKIDALSVNIGLILLQFSLISAGILYRKEAYAALTKVGFAMLLLFISQFWVRVFLELPFPEKRMFKALPQPITLFEAGTGYQDQISLYEDRFDELKALLPSAGRVGYVTSQHLSHEEAKFHYGLTTYTLAPLHVEHTTSHDYVIGNFPDFNRNSLIPEFEHLRLLKDFKNGVVLLTGKTLQ</sequence>
<evidence type="ECO:0000313" key="3">
    <source>
        <dbReference type="Proteomes" id="UP000229740"/>
    </source>
</evidence>
<keyword evidence="1" id="KW-1133">Transmembrane helix</keyword>